<reference evidence="1" key="1">
    <citation type="journal article" date="2005" name="PLoS Biol.">
        <title>The genomes of Oryza sativa: a history of duplications.</title>
        <authorList>
            <person name="Yu J."/>
            <person name="Wang J."/>
            <person name="Lin W."/>
            <person name="Li S."/>
            <person name="Li H."/>
            <person name="Zhou J."/>
            <person name="Ni P."/>
            <person name="Dong W."/>
            <person name="Hu S."/>
            <person name="Zeng C."/>
            <person name="Zhang J."/>
            <person name="Zhang Y."/>
            <person name="Li R."/>
            <person name="Xu Z."/>
            <person name="Li S."/>
            <person name="Li X."/>
            <person name="Zheng H."/>
            <person name="Cong L."/>
            <person name="Lin L."/>
            <person name="Yin J."/>
            <person name="Geng J."/>
            <person name="Li G."/>
            <person name="Shi J."/>
            <person name="Liu J."/>
            <person name="Lv H."/>
            <person name="Li J."/>
            <person name="Wang J."/>
            <person name="Deng Y."/>
            <person name="Ran L."/>
            <person name="Shi X."/>
            <person name="Wang X."/>
            <person name="Wu Q."/>
            <person name="Li C."/>
            <person name="Ren X."/>
            <person name="Wang J."/>
            <person name="Wang X."/>
            <person name="Li D."/>
            <person name="Liu D."/>
            <person name="Zhang X."/>
            <person name="Ji Z."/>
            <person name="Zhao W."/>
            <person name="Sun Y."/>
            <person name="Zhang Z."/>
            <person name="Bao J."/>
            <person name="Han Y."/>
            <person name="Dong L."/>
            <person name="Ji J."/>
            <person name="Chen P."/>
            <person name="Wu S."/>
            <person name="Liu J."/>
            <person name="Xiao Y."/>
            <person name="Bu D."/>
            <person name="Tan J."/>
            <person name="Yang L."/>
            <person name="Ye C."/>
            <person name="Zhang J."/>
            <person name="Xu J."/>
            <person name="Zhou Y."/>
            <person name="Yu Y."/>
            <person name="Zhang B."/>
            <person name="Zhuang S."/>
            <person name="Wei H."/>
            <person name="Liu B."/>
            <person name="Lei M."/>
            <person name="Yu H."/>
            <person name="Li Y."/>
            <person name="Xu H."/>
            <person name="Wei S."/>
            <person name="He X."/>
            <person name="Fang L."/>
            <person name="Zhang Z."/>
            <person name="Zhang Y."/>
            <person name="Huang X."/>
            <person name="Su Z."/>
            <person name="Tong W."/>
            <person name="Li J."/>
            <person name="Tong Z."/>
            <person name="Li S."/>
            <person name="Ye J."/>
            <person name="Wang L."/>
            <person name="Fang L."/>
            <person name="Lei T."/>
            <person name="Chen C."/>
            <person name="Chen H."/>
            <person name="Xu Z."/>
            <person name="Li H."/>
            <person name="Huang H."/>
            <person name="Zhang F."/>
            <person name="Xu H."/>
            <person name="Li N."/>
            <person name="Zhao C."/>
            <person name="Li S."/>
            <person name="Dong L."/>
            <person name="Huang Y."/>
            <person name="Li L."/>
            <person name="Xi Y."/>
            <person name="Qi Q."/>
            <person name="Li W."/>
            <person name="Zhang B."/>
            <person name="Hu W."/>
            <person name="Zhang Y."/>
            <person name="Tian X."/>
            <person name="Jiao Y."/>
            <person name="Liang X."/>
            <person name="Jin J."/>
            <person name="Gao L."/>
            <person name="Zheng W."/>
            <person name="Hao B."/>
            <person name="Liu S."/>
            <person name="Wang W."/>
            <person name="Yuan L."/>
            <person name="Cao M."/>
            <person name="McDermott J."/>
            <person name="Samudrala R."/>
            <person name="Wang J."/>
            <person name="Wong G.K."/>
            <person name="Yang H."/>
        </authorList>
    </citation>
    <scope>NUCLEOTIDE SEQUENCE [LARGE SCALE GENOMIC DNA]</scope>
</reference>
<name>B9FKV1_ORYSJ</name>
<dbReference type="Proteomes" id="UP000007752">
    <property type="component" value="Chromosome 5"/>
</dbReference>
<dbReference type="EMBL" id="CM000142">
    <property type="protein sequence ID" value="EEE64168.1"/>
    <property type="molecule type" value="Genomic_DNA"/>
</dbReference>
<protein>
    <submittedName>
        <fullName evidence="1">Uncharacterized protein</fullName>
    </submittedName>
</protein>
<dbReference type="AlphaFoldDB" id="B9FKV1"/>
<sequence>MAGDLARGVGDDDTGAVLPAGSETRRSIFSWDDKSLKTLQEWTTNTPLCNSQRKEMFYSSALYLCLLVAL</sequence>
<organism evidence="1">
    <name type="scientific">Oryza sativa subsp. japonica</name>
    <name type="common">Rice</name>
    <dbReference type="NCBI Taxonomy" id="39947"/>
    <lineage>
        <taxon>Eukaryota</taxon>
        <taxon>Viridiplantae</taxon>
        <taxon>Streptophyta</taxon>
        <taxon>Embryophyta</taxon>
        <taxon>Tracheophyta</taxon>
        <taxon>Spermatophyta</taxon>
        <taxon>Magnoliopsida</taxon>
        <taxon>Liliopsida</taxon>
        <taxon>Poales</taxon>
        <taxon>Poaceae</taxon>
        <taxon>BOP clade</taxon>
        <taxon>Oryzoideae</taxon>
        <taxon>Oryzeae</taxon>
        <taxon>Oryzinae</taxon>
        <taxon>Oryza</taxon>
        <taxon>Oryza sativa</taxon>
    </lineage>
</organism>
<accession>B9FKV1</accession>
<evidence type="ECO:0000313" key="1">
    <source>
        <dbReference type="EMBL" id="EEE64168.1"/>
    </source>
</evidence>
<gene>
    <name evidence="1" type="ORF">OsJ_19000</name>
</gene>
<reference evidence="1" key="2">
    <citation type="submission" date="2008-12" db="EMBL/GenBank/DDBJ databases">
        <title>Improved gene annotation of the rice (Oryza sativa) genomes.</title>
        <authorList>
            <person name="Wang J."/>
            <person name="Li R."/>
            <person name="Fan W."/>
            <person name="Huang Q."/>
            <person name="Zhang J."/>
            <person name="Zhou Y."/>
            <person name="Hu Y."/>
            <person name="Zi S."/>
            <person name="Li J."/>
            <person name="Ni P."/>
            <person name="Zheng H."/>
            <person name="Zhang Y."/>
            <person name="Zhao M."/>
            <person name="Hao Q."/>
            <person name="McDermott J."/>
            <person name="Samudrala R."/>
            <person name="Kristiansen K."/>
            <person name="Wong G.K.-S."/>
        </authorList>
    </citation>
    <scope>NUCLEOTIDE SEQUENCE</scope>
</reference>
<proteinExistence type="predicted"/>